<name>A0AAU8EJM0_9MICC</name>
<keyword evidence="1" id="KW-0808">Transferase</keyword>
<evidence type="ECO:0000256" key="4">
    <source>
        <dbReference type="ARBA" id="ARBA00022840"/>
    </source>
</evidence>
<dbReference type="EMBL" id="CP159279">
    <property type="protein sequence ID" value="XCH09595.1"/>
    <property type="molecule type" value="Genomic_DNA"/>
</dbReference>
<evidence type="ECO:0000256" key="2">
    <source>
        <dbReference type="ARBA" id="ARBA00022741"/>
    </source>
</evidence>
<dbReference type="InterPro" id="IPR050861">
    <property type="entry name" value="Dihydroxyacetone_Kinase"/>
</dbReference>
<evidence type="ECO:0000313" key="7">
    <source>
        <dbReference type="EMBL" id="XCH09595.1"/>
    </source>
</evidence>
<dbReference type="FunFam" id="3.40.50.10440:FF:000003">
    <property type="entry name" value="Homodimeric dihydroxyacetone kinase"/>
    <property type="match status" value="1"/>
</dbReference>
<gene>
    <name evidence="7" type="ORF">ABRP34_12060</name>
</gene>
<dbReference type="FunFam" id="1.25.40.340:FF:000002">
    <property type="entry name" value="Dihydroxyacetone kinase, L subunit"/>
    <property type="match status" value="1"/>
</dbReference>
<evidence type="ECO:0000256" key="1">
    <source>
        <dbReference type="ARBA" id="ARBA00022679"/>
    </source>
</evidence>
<dbReference type="Pfam" id="PF02733">
    <property type="entry name" value="Dak1"/>
    <property type="match status" value="1"/>
</dbReference>
<keyword evidence="4" id="KW-0067">ATP-binding</keyword>
<sequence>MTRLFNEPAAFADEMIEGFVASHGRWVRRVSGGVARSTKSTPDTVALVIGGGSGHYPAFAGLVGQGLAHGAAMGNLFASPSAQQVYSVAKVANNGAGVLLGYGNYAGDVLHFTQAQERLRREGIDCRSIAVTDDVSSAPLDERQKRRGIAGDLTVFKVAAAAAEAGYSMDRTVEIAERANDRTRSFGVAFTGCTLPGAENPLFTVPEGRMAVGMGIHGEPGIDETGVPTADELAELLVGKLLTEVPEGLQARGARVVPILNGLGSVKYEELFVVYRRVAQLLAEAGLEAVDPQVGELVTSFDMAGTSLTLFWLDEELETLWNAPADAPAFRRGAVTAAALDADDADLADPVAAIPDATDESRAAAVRVLAALGAAKDVIDANVEELGRIDAIAGDGDHGIGMERGVRAAVEAATGAVERGAGAATTLHLAADAWADRAGGTSGALWGMALRAVGDAVGDSTTPDAGAVATGVAGAAAAIMGFGKAKVGDKTLVDVLVPFRDALSAAVGSGQSLTDAWGAAATVAQQAAEETANLLPLMGRARPHAEKSLGTPDAGAVSMALIVRAIHNTFAEAKAAATTTKENA</sequence>
<dbReference type="SUPFAM" id="SSF82549">
    <property type="entry name" value="DAK1/DegV-like"/>
    <property type="match status" value="1"/>
</dbReference>
<feature type="domain" description="DhaL" evidence="5">
    <location>
        <begin position="366"/>
        <end position="568"/>
    </location>
</feature>
<dbReference type="PANTHER" id="PTHR28629:SF4">
    <property type="entry name" value="TRIOKINASE_FMN CYCLASE"/>
    <property type="match status" value="1"/>
</dbReference>
<dbReference type="GO" id="GO:0006796">
    <property type="term" value="P:phosphate-containing compound metabolic process"/>
    <property type="evidence" value="ECO:0007669"/>
    <property type="project" value="UniProtKB-ARBA"/>
</dbReference>
<dbReference type="GO" id="GO:0005524">
    <property type="term" value="F:ATP binding"/>
    <property type="evidence" value="ECO:0007669"/>
    <property type="project" value="UniProtKB-KW"/>
</dbReference>
<dbReference type="SMART" id="SM01120">
    <property type="entry name" value="Dak2"/>
    <property type="match status" value="1"/>
</dbReference>
<keyword evidence="2" id="KW-0547">Nucleotide-binding</keyword>
<dbReference type="Gene3D" id="3.40.50.10440">
    <property type="entry name" value="Dihydroxyacetone kinase, domain 1"/>
    <property type="match status" value="1"/>
</dbReference>
<dbReference type="NCBIfam" id="NF011049">
    <property type="entry name" value="PRK14479.1"/>
    <property type="match status" value="1"/>
</dbReference>
<proteinExistence type="predicted"/>
<feature type="domain" description="DhaK" evidence="6">
    <location>
        <begin position="7"/>
        <end position="330"/>
    </location>
</feature>
<dbReference type="SUPFAM" id="SSF101473">
    <property type="entry name" value="DhaL-like"/>
    <property type="match status" value="1"/>
</dbReference>
<organism evidence="7">
    <name type="scientific">Arthrobacter sp. K5</name>
    <dbReference type="NCBI Taxonomy" id="2839623"/>
    <lineage>
        <taxon>Bacteria</taxon>
        <taxon>Bacillati</taxon>
        <taxon>Actinomycetota</taxon>
        <taxon>Actinomycetes</taxon>
        <taxon>Micrococcales</taxon>
        <taxon>Micrococcaceae</taxon>
        <taxon>Arthrobacter</taxon>
    </lineage>
</organism>
<dbReference type="PANTHER" id="PTHR28629">
    <property type="entry name" value="TRIOKINASE/FMN CYCLASE"/>
    <property type="match status" value="1"/>
</dbReference>
<dbReference type="Gene3D" id="1.25.40.340">
    <property type="match status" value="1"/>
</dbReference>
<dbReference type="GO" id="GO:0004371">
    <property type="term" value="F:glycerone kinase activity"/>
    <property type="evidence" value="ECO:0007669"/>
    <property type="project" value="InterPro"/>
</dbReference>
<dbReference type="GO" id="GO:0005829">
    <property type="term" value="C:cytosol"/>
    <property type="evidence" value="ECO:0007669"/>
    <property type="project" value="TreeGrafter"/>
</dbReference>
<evidence type="ECO:0000259" key="5">
    <source>
        <dbReference type="PROSITE" id="PS51480"/>
    </source>
</evidence>
<dbReference type="Pfam" id="PF02734">
    <property type="entry name" value="Dak2"/>
    <property type="match status" value="1"/>
</dbReference>
<dbReference type="PROSITE" id="PS51480">
    <property type="entry name" value="DHAL"/>
    <property type="match status" value="1"/>
</dbReference>
<dbReference type="PROSITE" id="PS51481">
    <property type="entry name" value="DHAK"/>
    <property type="match status" value="1"/>
</dbReference>
<dbReference type="GO" id="GO:0019563">
    <property type="term" value="P:glycerol catabolic process"/>
    <property type="evidence" value="ECO:0007669"/>
    <property type="project" value="TreeGrafter"/>
</dbReference>
<dbReference type="RefSeq" id="WP_353710372.1">
    <property type="nucleotide sequence ID" value="NZ_CP159279.1"/>
</dbReference>
<dbReference type="Gene3D" id="3.30.1180.20">
    <property type="entry name" value="Dihydroxyacetone kinase, domain 2"/>
    <property type="match status" value="1"/>
</dbReference>
<dbReference type="InterPro" id="IPR036117">
    <property type="entry name" value="DhaL_dom_sf"/>
</dbReference>
<dbReference type="AlphaFoldDB" id="A0AAU8EJM0"/>
<evidence type="ECO:0000256" key="3">
    <source>
        <dbReference type="ARBA" id="ARBA00022777"/>
    </source>
</evidence>
<dbReference type="InterPro" id="IPR004006">
    <property type="entry name" value="DhaK_dom"/>
</dbReference>
<evidence type="ECO:0000259" key="6">
    <source>
        <dbReference type="PROSITE" id="PS51481"/>
    </source>
</evidence>
<keyword evidence="3 7" id="KW-0418">Kinase</keyword>
<protein>
    <submittedName>
        <fullName evidence="7">Dihydroxyacetone kinase family protein</fullName>
    </submittedName>
</protein>
<dbReference type="InterPro" id="IPR004007">
    <property type="entry name" value="DhaL_dom"/>
</dbReference>
<accession>A0AAU8EJM0</accession>
<reference evidence="7" key="1">
    <citation type="submission" date="2024-06" db="EMBL/GenBank/DDBJ databases">
        <title>Biodegradation of dimethachlon by Arthrobacter sp. K5: mechanistic insights and ecological implications.</title>
        <authorList>
            <person name="Hu S."/>
            <person name="Lu P."/>
        </authorList>
    </citation>
    <scope>NUCLEOTIDE SEQUENCE</scope>
    <source>
        <strain evidence="7">K5</strain>
    </source>
</reference>